<evidence type="ECO:0000256" key="2">
    <source>
        <dbReference type="ARBA" id="ARBA00022801"/>
    </source>
</evidence>
<evidence type="ECO:0000259" key="3">
    <source>
        <dbReference type="SMART" id="SM00475"/>
    </source>
</evidence>
<dbReference type="InterPro" id="IPR038969">
    <property type="entry name" value="FEN"/>
</dbReference>
<evidence type="ECO:0000256" key="1">
    <source>
        <dbReference type="ARBA" id="ARBA00022722"/>
    </source>
</evidence>
<dbReference type="InterPro" id="IPR020046">
    <property type="entry name" value="5-3_exonucl_a-hlix_arch_N"/>
</dbReference>
<dbReference type="GO" id="GO:0003677">
    <property type="term" value="F:DNA binding"/>
    <property type="evidence" value="ECO:0007669"/>
    <property type="project" value="InterPro"/>
</dbReference>
<dbReference type="PANTHER" id="PTHR42646">
    <property type="entry name" value="FLAP ENDONUCLEASE XNI"/>
    <property type="match status" value="1"/>
</dbReference>
<protein>
    <recommendedName>
        <fullName evidence="3">5'-3' exonuclease domain-containing protein</fullName>
    </recommendedName>
</protein>
<dbReference type="PANTHER" id="PTHR42646:SF2">
    <property type="entry name" value="5'-3' EXONUCLEASE FAMILY PROTEIN"/>
    <property type="match status" value="1"/>
</dbReference>
<dbReference type="CDD" id="cd09859">
    <property type="entry name" value="PIN_53EXO"/>
    <property type="match status" value="1"/>
</dbReference>
<dbReference type="Gene3D" id="3.40.50.1010">
    <property type="entry name" value="5'-nuclease"/>
    <property type="match status" value="1"/>
</dbReference>
<dbReference type="EMBL" id="UINC01039803">
    <property type="protein sequence ID" value="SVB38814.1"/>
    <property type="molecule type" value="Genomic_DNA"/>
</dbReference>
<dbReference type="SUPFAM" id="SSF47807">
    <property type="entry name" value="5' to 3' exonuclease, C-terminal subdomain"/>
    <property type="match status" value="1"/>
</dbReference>
<organism evidence="4">
    <name type="scientific">marine metagenome</name>
    <dbReference type="NCBI Taxonomy" id="408172"/>
    <lineage>
        <taxon>unclassified sequences</taxon>
        <taxon>metagenomes</taxon>
        <taxon>ecological metagenomes</taxon>
    </lineage>
</organism>
<dbReference type="InterPro" id="IPR029060">
    <property type="entry name" value="PIN-like_dom_sf"/>
</dbReference>
<dbReference type="InterPro" id="IPR036279">
    <property type="entry name" value="5-3_exonuclease_C_sf"/>
</dbReference>
<proteinExistence type="predicted"/>
<dbReference type="Pfam" id="PF02739">
    <property type="entry name" value="5_3_exonuc_N"/>
    <property type="match status" value="1"/>
</dbReference>
<dbReference type="GO" id="GO:0017108">
    <property type="term" value="F:5'-flap endonuclease activity"/>
    <property type="evidence" value="ECO:0007669"/>
    <property type="project" value="InterPro"/>
</dbReference>
<name>A0A382DLC8_9ZZZZ</name>
<accession>A0A382DLC8</accession>
<dbReference type="AlphaFoldDB" id="A0A382DLC8"/>
<sequence length="311" mass="35477">VFSVIPTTNDDGIHIGGIVGFLKSVGYAIKMLGPTRTIIVFDGKGGSNRRRKLYPEYKAKRRTKKIRLNRVNDFENMDDERHSMMMQLSRCVEYLETLPVSILSVDSVEADDVIAYIAKQLLPKDNHIIMSTDKDFLQLVNDRISVWSPTKKKLYKPDVVKEEYGVTSKNLLMTRIFDGDASDNIKGVMGIGSKTLLKNFPDLADEGVTYTVDEIVDKCEQGSRFHNVVRKQRDRMHLNHTLMQLQEVDISGGAKLKINRVVNGKIQELIKSKFQTMFIEDRMFGALPNLDSWIMLNWTNLNRFAKINNGS</sequence>
<feature type="domain" description="5'-3' exonuclease" evidence="3">
    <location>
        <begin position="5"/>
        <end position="262"/>
    </location>
</feature>
<reference evidence="4" key="1">
    <citation type="submission" date="2018-05" db="EMBL/GenBank/DDBJ databases">
        <authorList>
            <person name="Lanie J.A."/>
            <person name="Ng W.-L."/>
            <person name="Kazmierczak K.M."/>
            <person name="Andrzejewski T.M."/>
            <person name="Davidsen T.M."/>
            <person name="Wayne K.J."/>
            <person name="Tettelin H."/>
            <person name="Glass J.I."/>
            <person name="Rusch D."/>
            <person name="Podicherti R."/>
            <person name="Tsui H.-C.T."/>
            <person name="Winkler M.E."/>
        </authorList>
    </citation>
    <scope>NUCLEOTIDE SEQUENCE</scope>
</reference>
<feature type="non-terminal residue" evidence="4">
    <location>
        <position position="1"/>
    </location>
</feature>
<dbReference type="Gene3D" id="1.10.150.20">
    <property type="entry name" value="5' to 3' exonuclease, C-terminal subdomain"/>
    <property type="match status" value="1"/>
</dbReference>
<dbReference type="GO" id="GO:0008409">
    <property type="term" value="F:5'-3' exonuclease activity"/>
    <property type="evidence" value="ECO:0007669"/>
    <property type="project" value="InterPro"/>
</dbReference>
<dbReference type="SMART" id="SM00475">
    <property type="entry name" value="53EXOc"/>
    <property type="match status" value="1"/>
</dbReference>
<dbReference type="SUPFAM" id="SSF88723">
    <property type="entry name" value="PIN domain-like"/>
    <property type="match status" value="1"/>
</dbReference>
<keyword evidence="2" id="KW-0378">Hydrolase</keyword>
<keyword evidence="1" id="KW-0540">Nuclease</keyword>
<gene>
    <name evidence="4" type="ORF">METZ01_LOCUS191668</name>
</gene>
<dbReference type="GO" id="GO:0033567">
    <property type="term" value="P:DNA replication, Okazaki fragment processing"/>
    <property type="evidence" value="ECO:0007669"/>
    <property type="project" value="InterPro"/>
</dbReference>
<dbReference type="InterPro" id="IPR002421">
    <property type="entry name" value="5-3_exonuclease"/>
</dbReference>
<evidence type="ECO:0000313" key="4">
    <source>
        <dbReference type="EMBL" id="SVB38814.1"/>
    </source>
</evidence>